<dbReference type="EMBL" id="JBHGPK010000050">
    <property type="protein sequence ID" value="MFC2254887.1"/>
    <property type="molecule type" value="Genomic_DNA"/>
</dbReference>
<evidence type="ECO:0000259" key="1">
    <source>
        <dbReference type="Pfam" id="PF00665"/>
    </source>
</evidence>
<evidence type="ECO:0000313" key="2">
    <source>
        <dbReference type="EMBL" id="MFC2254887.1"/>
    </source>
</evidence>
<dbReference type="Pfam" id="PF00665">
    <property type="entry name" value="rve"/>
    <property type="match status" value="1"/>
</dbReference>
<dbReference type="Gene3D" id="3.30.420.10">
    <property type="entry name" value="Ribonuclease H-like superfamily/Ribonuclease H"/>
    <property type="match status" value="1"/>
</dbReference>
<accession>A0ABV6ZRZ1</accession>
<dbReference type="Proteomes" id="UP001595190">
    <property type="component" value="Unassembled WGS sequence"/>
</dbReference>
<evidence type="ECO:0000313" key="3">
    <source>
        <dbReference type="Proteomes" id="UP001595190"/>
    </source>
</evidence>
<dbReference type="RefSeq" id="WP_394315488.1">
    <property type="nucleotide sequence ID" value="NZ_JBHGPK010000050.1"/>
</dbReference>
<dbReference type="InterPro" id="IPR012337">
    <property type="entry name" value="RNaseH-like_sf"/>
</dbReference>
<dbReference type="SUPFAM" id="SSF53098">
    <property type="entry name" value="Ribonuclease H-like"/>
    <property type="match status" value="1"/>
</dbReference>
<proteinExistence type="predicted"/>
<sequence>MCAYDITHLPELRERDGVTSKFYLYIAIDHASCFVHPVLKNDEATSSATAFLDKAPATFPFRIIHVLTDRGFCFTARSFEEACRSDVRRPQRPALAHPAQTAWSNASKDGCCKRSVTAPSPAIAIFKLCWRFQHDLAAIGASSANAHLISFSAIVWLPGLTYTNGG</sequence>
<feature type="domain" description="Integrase catalytic" evidence="1">
    <location>
        <begin position="4"/>
        <end position="85"/>
    </location>
</feature>
<comment type="caution">
    <text evidence="2">The sequence shown here is derived from an EMBL/GenBank/DDBJ whole genome shotgun (WGS) entry which is preliminary data.</text>
</comment>
<gene>
    <name evidence="2" type="ORF">ACETRX_35195</name>
</gene>
<reference evidence="2 3" key="1">
    <citation type="submission" date="2024-09" db="EMBL/GenBank/DDBJ databases">
        <title>Description of Labrys sedimenti sp. nov., isolated from a diclofenac-degrading enrichment culture, and genome-based reclassification of Labrys portucalensis as a later heterotypic synonym of Labrys neptuniae.</title>
        <authorList>
            <person name="Tancsics A."/>
            <person name="Csepanyi A."/>
        </authorList>
    </citation>
    <scope>NUCLEOTIDE SEQUENCE [LARGE SCALE GENOMIC DNA]</scope>
    <source>
        <strain evidence="2 3">LMG 23412</strain>
    </source>
</reference>
<name>A0ABV6ZRZ1_9HYPH</name>
<organism evidence="2 3">
    <name type="scientific">Labrys neptuniae</name>
    <dbReference type="NCBI Taxonomy" id="376174"/>
    <lineage>
        <taxon>Bacteria</taxon>
        <taxon>Pseudomonadati</taxon>
        <taxon>Pseudomonadota</taxon>
        <taxon>Alphaproteobacteria</taxon>
        <taxon>Hyphomicrobiales</taxon>
        <taxon>Xanthobacteraceae</taxon>
        <taxon>Labrys</taxon>
    </lineage>
</organism>
<dbReference type="InterPro" id="IPR001584">
    <property type="entry name" value="Integrase_cat-core"/>
</dbReference>
<dbReference type="InterPro" id="IPR036397">
    <property type="entry name" value="RNaseH_sf"/>
</dbReference>
<protein>
    <submittedName>
        <fullName evidence="2">DDE-type integrase/transposase/recombinase</fullName>
    </submittedName>
</protein>